<dbReference type="AlphaFoldDB" id="L5JTK5"/>
<feature type="region of interest" description="Disordered" evidence="1">
    <location>
        <begin position="1"/>
        <end position="39"/>
    </location>
</feature>
<organism evidence="2 3">
    <name type="scientific">Pteropus alecto</name>
    <name type="common">Black flying fox</name>
    <dbReference type="NCBI Taxonomy" id="9402"/>
    <lineage>
        <taxon>Eukaryota</taxon>
        <taxon>Metazoa</taxon>
        <taxon>Chordata</taxon>
        <taxon>Craniata</taxon>
        <taxon>Vertebrata</taxon>
        <taxon>Euteleostomi</taxon>
        <taxon>Mammalia</taxon>
        <taxon>Eutheria</taxon>
        <taxon>Laurasiatheria</taxon>
        <taxon>Chiroptera</taxon>
        <taxon>Yinpterochiroptera</taxon>
        <taxon>Pteropodoidea</taxon>
        <taxon>Pteropodidae</taxon>
        <taxon>Pteropodinae</taxon>
        <taxon>Pteropus</taxon>
    </lineage>
</organism>
<evidence type="ECO:0000256" key="1">
    <source>
        <dbReference type="SAM" id="MobiDB-lite"/>
    </source>
</evidence>
<dbReference type="EMBL" id="KB031119">
    <property type="protein sequence ID" value="ELK02769.1"/>
    <property type="molecule type" value="Genomic_DNA"/>
</dbReference>
<dbReference type="Proteomes" id="UP000010552">
    <property type="component" value="Unassembled WGS sequence"/>
</dbReference>
<name>L5JTK5_PTEAL</name>
<sequence>MTSRKGASETARSALGWSPGTHPLAPNAARQVRGQEAKRGHRDLPLQLCTGVTAIRWPAGEKSSEFRRLKLAFAFPETLTLEKLQSSRVA</sequence>
<protein>
    <submittedName>
        <fullName evidence="2">Uncharacterized protein</fullName>
    </submittedName>
</protein>
<evidence type="ECO:0000313" key="3">
    <source>
        <dbReference type="Proteomes" id="UP000010552"/>
    </source>
</evidence>
<dbReference type="InParanoid" id="L5JTK5"/>
<evidence type="ECO:0000313" key="2">
    <source>
        <dbReference type="EMBL" id="ELK02769.1"/>
    </source>
</evidence>
<reference evidence="3" key="1">
    <citation type="journal article" date="2013" name="Science">
        <title>Comparative analysis of bat genomes provides insight into the evolution of flight and immunity.</title>
        <authorList>
            <person name="Zhang G."/>
            <person name="Cowled C."/>
            <person name="Shi Z."/>
            <person name="Huang Z."/>
            <person name="Bishop-Lilly K.A."/>
            <person name="Fang X."/>
            <person name="Wynne J.W."/>
            <person name="Xiong Z."/>
            <person name="Baker M.L."/>
            <person name="Zhao W."/>
            <person name="Tachedjian M."/>
            <person name="Zhu Y."/>
            <person name="Zhou P."/>
            <person name="Jiang X."/>
            <person name="Ng J."/>
            <person name="Yang L."/>
            <person name="Wu L."/>
            <person name="Xiao J."/>
            <person name="Feng Y."/>
            <person name="Chen Y."/>
            <person name="Sun X."/>
            <person name="Zhang Y."/>
            <person name="Marsh G.A."/>
            <person name="Crameri G."/>
            <person name="Broder C.C."/>
            <person name="Frey K.G."/>
            <person name="Wang L.F."/>
            <person name="Wang J."/>
        </authorList>
    </citation>
    <scope>NUCLEOTIDE SEQUENCE [LARGE SCALE GENOMIC DNA]</scope>
</reference>
<accession>L5JTK5</accession>
<keyword evidence="3" id="KW-1185">Reference proteome</keyword>
<proteinExistence type="predicted"/>
<gene>
    <name evidence="2" type="ORF">PAL_GLEAN10005379</name>
</gene>